<organism evidence="4 5">
    <name type="scientific">Dreissena polymorpha</name>
    <name type="common">Zebra mussel</name>
    <name type="synonym">Mytilus polymorpha</name>
    <dbReference type="NCBI Taxonomy" id="45954"/>
    <lineage>
        <taxon>Eukaryota</taxon>
        <taxon>Metazoa</taxon>
        <taxon>Spiralia</taxon>
        <taxon>Lophotrochozoa</taxon>
        <taxon>Mollusca</taxon>
        <taxon>Bivalvia</taxon>
        <taxon>Autobranchia</taxon>
        <taxon>Heteroconchia</taxon>
        <taxon>Euheterodonta</taxon>
        <taxon>Imparidentia</taxon>
        <taxon>Neoheterodontei</taxon>
        <taxon>Myida</taxon>
        <taxon>Dreissenoidea</taxon>
        <taxon>Dreissenidae</taxon>
        <taxon>Dreissena</taxon>
    </lineage>
</organism>
<feature type="chain" id="PRO_5039238648" description="Chitin-binding type-4 domain-containing protein" evidence="2">
    <location>
        <begin position="22"/>
        <end position="352"/>
    </location>
</feature>
<evidence type="ECO:0000256" key="1">
    <source>
        <dbReference type="SAM" id="MobiDB-lite"/>
    </source>
</evidence>
<evidence type="ECO:0000259" key="3">
    <source>
        <dbReference type="Pfam" id="PF03067"/>
    </source>
</evidence>
<dbReference type="Pfam" id="PF03067">
    <property type="entry name" value="LPMO_10"/>
    <property type="match status" value="1"/>
</dbReference>
<gene>
    <name evidence="4" type="ORF">DPMN_018277</name>
</gene>
<accession>A0A9D4S684</accession>
<name>A0A9D4S684_DREPO</name>
<dbReference type="AlphaFoldDB" id="A0A9D4S684"/>
<reference evidence="4" key="2">
    <citation type="submission" date="2020-11" db="EMBL/GenBank/DDBJ databases">
        <authorList>
            <person name="McCartney M.A."/>
            <person name="Auch B."/>
            <person name="Kono T."/>
            <person name="Mallez S."/>
            <person name="Becker A."/>
            <person name="Gohl D.M."/>
            <person name="Silverstein K.A.T."/>
            <person name="Koren S."/>
            <person name="Bechman K.B."/>
            <person name="Herman A."/>
            <person name="Abrahante J.E."/>
            <person name="Garbe J."/>
        </authorList>
    </citation>
    <scope>NUCLEOTIDE SEQUENCE</scope>
    <source>
        <strain evidence="4">Duluth1</strain>
        <tissue evidence="4">Whole animal</tissue>
    </source>
</reference>
<reference evidence="4" key="1">
    <citation type="journal article" date="2019" name="bioRxiv">
        <title>The Genome of the Zebra Mussel, Dreissena polymorpha: A Resource for Invasive Species Research.</title>
        <authorList>
            <person name="McCartney M.A."/>
            <person name="Auch B."/>
            <person name="Kono T."/>
            <person name="Mallez S."/>
            <person name="Zhang Y."/>
            <person name="Obille A."/>
            <person name="Becker A."/>
            <person name="Abrahante J.E."/>
            <person name="Garbe J."/>
            <person name="Badalamenti J.P."/>
            <person name="Herman A."/>
            <person name="Mangelson H."/>
            <person name="Liachko I."/>
            <person name="Sullivan S."/>
            <person name="Sone E.D."/>
            <person name="Koren S."/>
            <person name="Silverstein K.A.T."/>
            <person name="Beckman K.B."/>
            <person name="Gohl D.M."/>
        </authorList>
    </citation>
    <scope>NUCLEOTIDE SEQUENCE</scope>
    <source>
        <strain evidence="4">Duluth1</strain>
        <tissue evidence="4">Whole animal</tissue>
    </source>
</reference>
<dbReference type="Gene3D" id="2.70.50.70">
    <property type="match status" value="1"/>
</dbReference>
<dbReference type="InterPro" id="IPR004302">
    <property type="entry name" value="Cellulose/chitin-bd_N"/>
</dbReference>
<feature type="signal peptide" evidence="2">
    <location>
        <begin position="1"/>
        <end position="21"/>
    </location>
</feature>
<evidence type="ECO:0000313" key="4">
    <source>
        <dbReference type="EMBL" id="KAH3894119.1"/>
    </source>
</evidence>
<proteinExistence type="predicted"/>
<sequence length="352" mass="38330">MRGIFSSVLVVVGGLLTLADGHGRLIMPPGRSTMWRYGFNTPHNYDDNQLSCGGYGTQYYRNGGRCGICGDPFDGQRDNEAGGKFATATIAATYTQGQIFTVQLEITVNHGGWFEFRLCPNNDFTKRATQECLDKYLLEQTTGGARYTLNEGRGIKTVTLKLPKDLTCSQCVLQWKWNTASNTRCDGSQCCRGCGPQEQFYGCSDVTILAGNGGSVPQAPPSQNQGAKPQPLPSSQGSVFPDSFIPSYSGSGQVAPPETLGVGSTAGKCAATKEYRLVNNGADAWCVTNCRLFNNCPKERCTDECRQSLSECKAKPFYVSRFGAPELANVWCRQQCTQSICPLEFCEKSCLM</sequence>
<comment type="caution">
    <text evidence="4">The sequence shown here is derived from an EMBL/GenBank/DDBJ whole genome shotgun (WGS) entry which is preliminary data.</text>
</comment>
<dbReference type="Proteomes" id="UP000828390">
    <property type="component" value="Unassembled WGS sequence"/>
</dbReference>
<feature type="compositionally biased region" description="Polar residues" evidence="1">
    <location>
        <begin position="221"/>
        <end position="236"/>
    </location>
</feature>
<dbReference type="OrthoDB" id="64893at2759"/>
<feature type="region of interest" description="Disordered" evidence="1">
    <location>
        <begin position="214"/>
        <end position="236"/>
    </location>
</feature>
<protein>
    <recommendedName>
        <fullName evidence="3">Chitin-binding type-4 domain-containing protein</fullName>
    </recommendedName>
</protein>
<evidence type="ECO:0000313" key="5">
    <source>
        <dbReference type="Proteomes" id="UP000828390"/>
    </source>
</evidence>
<keyword evidence="2" id="KW-0732">Signal</keyword>
<dbReference type="EMBL" id="JAIWYP010000001">
    <property type="protein sequence ID" value="KAH3894119.1"/>
    <property type="molecule type" value="Genomic_DNA"/>
</dbReference>
<keyword evidence="5" id="KW-1185">Reference proteome</keyword>
<evidence type="ECO:0000256" key="2">
    <source>
        <dbReference type="SAM" id="SignalP"/>
    </source>
</evidence>
<feature type="domain" description="Chitin-binding type-4" evidence="3">
    <location>
        <begin position="22"/>
        <end position="206"/>
    </location>
</feature>